<dbReference type="Proteomes" id="UP000326951">
    <property type="component" value="Chromosome"/>
</dbReference>
<evidence type="ECO:0000313" key="7">
    <source>
        <dbReference type="EMBL" id="BBN99150.1"/>
    </source>
</evidence>
<comment type="similarity">
    <text evidence="5">Belongs to the bacteriophage holin family. Cp-1 holin subfamily.</text>
</comment>
<evidence type="ECO:0000256" key="2">
    <source>
        <dbReference type="ARBA" id="ARBA00022692"/>
    </source>
</evidence>
<gene>
    <name evidence="7" type="ORF">St703_18550</name>
</gene>
<evidence type="ECO:0000256" key="5">
    <source>
        <dbReference type="ARBA" id="ARBA00023600"/>
    </source>
</evidence>
<evidence type="ECO:0000313" key="8">
    <source>
        <dbReference type="Proteomes" id="UP000326951"/>
    </source>
</evidence>
<reference evidence="7 8" key="1">
    <citation type="submission" date="2019-09" db="EMBL/GenBank/DDBJ databases">
        <title>Complete genome sequence of Sporolactobacillus terrae 70-3.</title>
        <authorList>
            <person name="Tanaka N."/>
            <person name="Shiwa Y."/>
            <person name="Fujita N."/>
            <person name="Tanasupawat S."/>
        </authorList>
    </citation>
    <scope>NUCLEOTIDE SEQUENCE [LARGE SCALE GENOMIC DNA]</scope>
    <source>
        <strain evidence="7 8">70-3</strain>
    </source>
</reference>
<keyword evidence="3 6" id="KW-1133">Transmembrane helix</keyword>
<keyword evidence="2 6" id="KW-0812">Transmembrane</keyword>
<keyword evidence="4 6" id="KW-0472">Membrane</keyword>
<comment type="subcellular location">
    <subcellularLocation>
        <location evidence="1">Membrane</location>
        <topology evidence="1">Multi-pass membrane protein</topology>
    </subcellularLocation>
</comment>
<dbReference type="InterPro" id="IPR006480">
    <property type="entry name" value="Phage_holin_4_1"/>
</dbReference>
<feature type="transmembrane region" description="Helical" evidence="6">
    <location>
        <begin position="7"/>
        <end position="26"/>
    </location>
</feature>
<evidence type="ECO:0000256" key="1">
    <source>
        <dbReference type="ARBA" id="ARBA00004141"/>
    </source>
</evidence>
<dbReference type="RefSeq" id="WP_152080537.1">
    <property type="nucleotide sequence ID" value="NZ_AP021853.1"/>
</dbReference>
<evidence type="ECO:0000256" key="6">
    <source>
        <dbReference type="SAM" id="Phobius"/>
    </source>
</evidence>
<feature type="transmembrane region" description="Helical" evidence="6">
    <location>
        <begin position="67"/>
        <end position="90"/>
    </location>
</feature>
<dbReference type="GO" id="GO:0016020">
    <property type="term" value="C:membrane"/>
    <property type="evidence" value="ECO:0007669"/>
    <property type="project" value="UniProtKB-SubCell"/>
</dbReference>
<evidence type="ECO:0000256" key="4">
    <source>
        <dbReference type="ARBA" id="ARBA00023136"/>
    </source>
</evidence>
<dbReference type="Pfam" id="PF05105">
    <property type="entry name" value="Phage_holin_4_1"/>
    <property type="match status" value="1"/>
</dbReference>
<protein>
    <submittedName>
        <fullName evidence="7">Holin</fullName>
    </submittedName>
</protein>
<organism evidence="7 8">
    <name type="scientific">Sporolactobacillus terrae</name>
    <dbReference type="NCBI Taxonomy" id="269673"/>
    <lineage>
        <taxon>Bacteria</taxon>
        <taxon>Bacillati</taxon>
        <taxon>Bacillota</taxon>
        <taxon>Bacilli</taxon>
        <taxon>Bacillales</taxon>
        <taxon>Sporolactobacillaceae</taxon>
        <taxon>Sporolactobacillus</taxon>
    </lineage>
</organism>
<dbReference type="NCBIfam" id="TIGR01593">
    <property type="entry name" value="holin_tox_secr"/>
    <property type="match status" value="1"/>
</dbReference>
<proteinExistence type="inferred from homology"/>
<dbReference type="EMBL" id="AP021853">
    <property type="protein sequence ID" value="BBN99150.1"/>
    <property type="molecule type" value="Genomic_DNA"/>
</dbReference>
<name>A0A5K7X378_9BACL</name>
<dbReference type="AlphaFoldDB" id="A0A5K7X378"/>
<accession>A0A5K7X378</accession>
<sequence>MNKYETIYRMIAAAVGAVTGYLYGGWSPLIQILLTFVVIDYLSGLLAAAYTGTLSSKIGFRGIAKKVMLFSIVAVAHLADAAVGFGHVIMDATVYFYLANELLSILENAGRTGLPVPEQIKNAVSILKGKGDENGQNQGH</sequence>
<evidence type="ECO:0000256" key="3">
    <source>
        <dbReference type="ARBA" id="ARBA00022989"/>
    </source>
</evidence>
<feature type="transmembrane region" description="Helical" evidence="6">
    <location>
        <begin position="32"/>
        <end position="55"/>
    </location>
</feature>